<dbReference type="Proteomes" id="UP001165488">
    <property type="component" value="Unassembled WGS sequence"/>
</dbReference>
<protein>
    <submittedName>
        <fullName evidence="1">Uncharacterized protein</fullName>
    </submittedName>
</protein>
<evidence type="ECO:0000313" key="2">
    <source>
        <dbReference type="Proteomes" id="UP001165488"/>
    </source>
</evidence>
<dbReference type="EMBL" id="JAKZGS010000028">
    <property type="protein sequence ID" value="MCH7400116.1"/>
    <property type="molecule type" value="Genomic_DNA"/>
</dbReference>
<comment type="caution">
    <text evidence="1">The sequence shown here is derived from an EMBL/GenBank/DDBJ whole genome shotgun (WGS) entry which is preliminary data.</text>
</comment>
<name>A0ABS9UU32_9BACT</name>
<accession>A0ABS9UU32</accession>
<gene>
    <name evidence="1" type="ORF">MM236_19125</name>
</gene>
<organism evidence="1 2">
    <name type="scientific">Belliella calami</name>
    <dbReference type="NCBI Taxonomy" id="2923436"/>
    <lineage>
        <taxon>Bacteria</taxon>
        <taxon>Pseudomonadati</taxon>
        <taxon>Bacteroidota</taxon>
        <taxon>Cytophagia</taxon>
        <taxon>Cytophagales</taxon>
        <taxon>Cyclobacteriaceae</taxon>
        <taxon>Belliella</taxon>
    </lineage>
</organism>
<proteinExistence type="predicted"/>
<evidence type="ECO:0000313" key="1">
    <source>
        <dbReference type="EMBL" id="MCH7400116.1"/>
    </source>
</evidence>
<keyword evidence="2" id="KW-1185">Reference proteome</keyword>
<sequence length="158" mass="18071">MAGLNAKPLVCVLTAQPNKSIMPFITKQDLETHIWPEGMAVISRDDDDKINEAIQSAMMEASQYLTRYNTETIFSSVGTDKLKYANLITYIKDIAKWHFINVVNVQVDLELAESRYDRAIKALIHISKNVMNGWPLFEEDFDRPFLAGSNRKFNHDGF</sequence>
<reference evidence="1" key="1">
    <citation type="submission" date="2022-03" db="EMBL/GenBank/DDBJ databases">
        <title>De novo assembled genomes of Belliella spp. (Cyclobacteriaceae) strains.</title>
        <authorList>
            <person name="Szabo A."/>
            <person name="Korponai K."/>
            <person name="Felfoldi T."/>
        </authorList>
    </citation>
    <scope>NUCLEOTIDE SEQUENCE</scope>
    <source>
        <strain evidence="1">DSM 107340</strain>
    </source>
</reference>